<feature type="region of interest" description="Disordered" evidence="1">
    <location>
        <begin position="43"/>
        <end position="63"/>
    </location>
</feature>
<evidence type="ECO:0008006" key="5">
    <source>
        <dbReference type="Google" id="ProtNLM"/>
    </source>
</evidence>
<dbReference type="EMBL" id="KZ772713">
    <property type="protein sequence ID" value="PTQ40125.1"/>
    <property type="molecule type" value="Genomic_DNA"/>
</dbReference>
<name>A0A2R6X1Y8_MARPO</name>
<keyword evidence="2" id="KW-0732">Signal</keyword>
<dbReference type="PANTHER" id="PTHR34587:SF2">
    <property type="entry name" value="G-PROTEIN COUPLED RECEPTORS FAMILY 1 PROFILE DOMAIN-CONTAINING PROTEIN"/>
    <property type="match status" value="1"/>
</dbReference>
<dbReference type="Gramene" id="Mp4g17450.1">
    <property type="protein sequence ID" value="Mp4g17450.1.cds1"/>
    <property type="gene ID" value="Mp4g17450"/>
</dbReference>
<evidence type="ECO:0000313" key="3">
    <source>
        <dbReference type="EMBL" id="PTQ40125.1"/>
    </source>
</evidence>
<dbReference type="InterPro" id="IPR053216">
    <property type="entry name" value="Appressorial_penetr-assoc"/>
</dbReference>
<accession>A0A2R6X1Y8</accession>
<dbReference type="OrthoDB" id="2336871at2759"/>
<evidence type="ECO:0000256" key="1">
    <source>
        <dbReference type="SAM" id="MobiDB-lite"/>
    </source>
</evidence>
<dbReference type="Proteomes" id="UP000244005">
    <property type="component" value="Unassembled WGS sequence"/>
</dbReference>
<sequence length="209" mass="22556">MRLDAVLVVVLTLGLTVDAAFADNSLSGSPDGQVCKKSSLKRADGKQNLQSDQGTCSTTQLGEIPSRDHMTSTLILEPQSGATIPARTAFQVIVKMMNLDTGFFSDPETQYYTSSQQLNKDGLIKGHAHIVVQKLRGRDLVPSATDFDFFKGLNTAADGDERLFASVDEGLSPGKYRLCSTAASFSHNSLVLPVAQRGPQDDCIRFTVK</sequence>
<feature type="compositionally biased region" description="Polar residues" evidence="1">
    <location>
        <begin position="47"/>
        <end position="61"/>
    </location>
</feature>
<keyword evidence="4" id="KW-1185">Reference proteome</keyword>
<dbReference type="AlphaFoldDB" id="A0A2R6X1Y8"/>
<reference evidence="4" key="1">
    <citation type="journal article" date="2017" name="Cell">
        <title>Insights into land plant evolution garnered from the Marchantia polymorpha genome.</title>
        <authorList>
            <person name="Bowman J.L."/>
            <person name="Kohchi T."/>
            <person name="Yamato K.T."/>
            <person name="Jenkins J."/>
            <person name="Shu S."/>
            <person name="Ishizaki K."/>
            <person name="Yamaoka S."/>
            <person name="Nishihama R."/>
            <person name="Nakamura Y."/>
            <person name="Berger F."/>
            <person name="Adam C."/>
            <person name="Aki S.S."/>
            <person name="Althoff F."/>
            <person name="Araki T."/>
            <person name="Arteaga-Vazquez M.A."/>
            <person name="Balasubrmanian S."/>
            <person name="Barry K."/>
            <person name="Bauer D."/>
            <person name="Boehm C.R."/>
            <person name="Briginshaw L."/>
            <person name="Caballero-Perez J."/>
            <person name="Catarino B."/>
            <person name="Chen F."/>
            <person name="Chiyoda S."/>
            <person name="Chovatia M."/>
            <person name="Davies K.M."/>
            <person name="Delmans M."/>
            <person name="Demura T."/>
            <person name="Dierschke T."/>
            <person name="Dolan L."/>
            <person name="Dorantes-Acosta A.E."/>
            <person name="Eklund D.M."/>
            <person name="Florent S.N."/>
            <person name="Flores-Sandoval E."/>
            <person name="Fujiyama A."/>
            <person name="Fukuzawa H."/>
            <person name="Galik B."/>
            <person name="Grimanelli D."/>
            <person name="Grimwood J."/>
            <person name="Grossniklaus U."/>
            <person name="Hamada T."/>
            <person name="Haseloff J."/>
            <person name="Hetherington A.J."/>
            <person name="Higo A."/>
            <person name="Hirakawa Y."/>
            <person name="Hundley H.N."/>
            <person name="Ikeda Y."/>
            <person name="Inoue K."/>
            <person name="Inoue S.I."/>
            <person name="Ishida S."/>
            <person name="Jia Q."/>
            <person name="Kakita M."/>
            <person name="Kanazawa T."/>
            <person name="Kawai Y."/>
            <person name="Kawashima T."/>
            <person name="Kennedy M."/>
            <person name="Kinose K."/>
            <person name="Kinoshita T."/>
            <person name="Kohara Y."/>
            <person name="Koide E."/>
            <person name="Komatsu K."/>
            <person name="Kopischke S."/>
            <person name="Kubo M."/>
            <person name="Kyozuka J."/>
            <person name="Lagercrantz U."/>
            <person name="Lin S.S."/>
            <person name="Lindquist E."/>
            <person name="Lipzen A.M."/>
            <person name="Lu C.W."/>
            <person name="De Luna E."/>
            <person name="Martienssen R.A."/>
            <person name="Minamino N."/>
            <person name="Mizutani M."/>
            <person name="Mizutani M."/>
            <person name="Mochizuki N."/>
            <person name="Monte I."/>
            <person name="Mosher R."/>
            <person name="Nagasaki H."/>
            <person name="Nakagami H."/>
            <person name="Naramoto S."/>
            <person name="Nishitani K."/>
            <person name="Ohtani M."/>
            <person name="Okamoto T."/>
            <person name="Okumura M."/>
            <person name="Phillips J."/>
            <person name="Pollak B."/>
            <person name="Reinders A."/>
            <person name="Rovekamp M."/>
            <person name="Sano R."/>
            <person name="Sawa S."/>
            <person name="Schmid M.W."/>
            <person name="Shirakawa M."/>
            <person name="Solano R."/>
            <person name="Spunde A."/>
            <person name="Suetsugu N."/>
            <person name="Sugano S."/>
            <person name="Sugiyama A."/>
            <person name="Sun R."/>
            <person name="Suzuki Y."/>
            <person name="Takenaka M."/>
            <person name="Takezawa D."/>
            <person name="Tomogane H."/>
            <person name="Tsuzuki M."/>
            <person name="Ueda T."/>
            <person name="Umeda M."/>
            <person name="Ward J.M."/>
            <person name="Watanabe Y."/>
            <person name="Yazaki K."/>
            <person name="Yokoyama R."/>
            <person name="Yoshitake Y."/>
            <person name="Yotsui I."/>
            <person name="Zachgo S."/>
            <person name="Schmutz J."/>
        </authorList>
    </citation>
    <scope>NUCLEOTIDE SEQUENCE [LARGE SCALE GENOMIC DNA]</scope>
    <source>
        <strain evidence="4">Tak-1</strain>
    </source>
</reference>
<proteinExistence type="predicted"/>
<dbReference type="PANTHER" id="PTHR34587">
    <property type="entry name" value="VWFA DOMAIN-CONTAINING PROTEIN"/>
    <property type="match status" value="1"/>
</dbReference>
<feature type="chain" id="PRO_5015323646" description="MD-2-related lipid-recognition domain-containing protein" evidence="2">
    <location>
        <begin position="23"/>
        <end position="209"/>
    </location>
</feature>
<feature type="signal peptide" evidence="2">
    <location>
        <begin position="1"/>
        <end position="22"/>
    </location>
</feature>
<evidence type="ECO:0000313" key="4">
    <source>
        <dbReference type="Proteomes" id="UP000244005"/>
    </source>
</evidence>
<gene>
    <name evidence="3" type="ORF">MARPO_0041s0027</name>
</gene>
<evidence type="ECO:0000256" key="2">
    <source>
        <dbReference type="SAM" id="SignalP"/>
    </source>
</evidence>
<protein>
    <recommendedName>
        <fullName evidence="5">MD-2-related lipid-recognition domain-containing protein</fullName>
    </recommendedName>
</protein>
<organism evidence="3 4">
    <name type="scientific">Marchantia polymorpha</name>
    <name type="common">Common liverwort</name>
    <name type="synonym">Marchantia aquatica</name>
    <dbReference type="NCBI Taxonomy" id="3197"/>
    <lineage>
        <taxon>Eukaryota</taxon>
        <taxon>Viridiplantae</taxon>
        <taxon>Streptophyta</taxon>
        <taxon>Embryophyta</taxon>
        <taxon>Marchantiophyta</taxon>
        <taxon>Marchantiopsida</taxon>
        <taxon>Marchantiidae</taxon>
        <taxon>Marchantiales</taxon>
        <taxon>Marchantiaceae</taxon>
        <taxon>Marchantia</taxon>
    </lineage>
</organism>